<evidence type="ECO:0000313" key="2">
    <source>
        <dbReference type="Proteomes" id="UP000001420"/>
    </source>
</evidence>
<evidence type="ECO:0000313" key="1">
    <source>
        <dbReference type="EMBL" id="AAP99730.1"/>
    </source>
</evidence>
<reference evidence="1 2" key="1">
    <citation type="journal article" date="2003" name="Proc. Natl. Acad. Sci. U.S.A.">
        <title>Genome sequence of the cyanobacterium Prochlorococcus marinus SS120, a nearly minimal oxyphototrophic genome.</title>
        <authorList>
            <person name="Dufresne A."/>
            <person name="Salanoubat M."/>
            <person name="Partensky F."/>
            <person name="Artiguenave F."/>
            <person name="Axmann I.M."/>
            <person name="Barbe V."/>
            <person name="Duprat S."/>
            <person name="Galperin M.Y."/>
            <person name="Koonin E.V."/>
            <person name="Le Gall F."/>
            <person name="Makarova K.S."/>
            <person name="Ostrowski M."/>
            <person name="Oztas S."/>
            <person name="Robert C."/>
            <person name="Rogozin I.B."/>
            <person name="Scanlan D.J."/>
            <person name="Tandeau de Marsac N."/>
            <person name="Weissenbach J."/>
            <person name="Wincker P."/>
            <person name="Wolf Y.I."/>
            <person name="Hess W.R."/>
        </authorList>
    </citation>
    <scope>NUCLEOTIDE SEQUENCE [LARGE SCALE GENOMIC DNA]</scope>
    <source>
        <strain evidence="2">SARG / CCMP1375 / SS120</strain>
    </source>
</reference>
<proteinExistence type="predicted"/>
<gene>
    <name evidence="1" type="ordered locus">Pro_0686</name>
</gene>
<dbReference type="Proteomes" id="UP000001420">
    <property type="component" value="Chromosome"/>
</dbReference>
<dbReference type="KEGG" id="pma:Pro_0686"/>
<protein>
    <submittedName>
        <fullName evidence="1">Uncharacterized protein</fullName>
    </submittedName>
</protein>
<dbReference type="OrthoDB" id="541056at2"/>
<organism evidence="1 2">
    <name type="scientific">Prochlorococcus marinus (strain SARG / CCMP1375 / SS120)</name>
    <dbReference type="NCBI Taxonomy" id="167539"/>
    <lineage>
        <taxon>Bacteria</taxon>
        <taxon>Bacillati</taxon>
        <taxon>Cyanobacteriota</taxon>
        <taxon>Cyanophyceae</taxon>
        <taxon>Synechococcales</taxon>
        <taxon>Prochlorococcaceae</taxon>
        <taxon>Prochlorococcus</taxon>
    </lineage>
</organism>
<name>Q7VCQ4_PROMA</name>
<dbReference type="PATRIC" id="fig|167539.5.peg.720"/>
<dbReference type="EnsemblBacteria" id="AAP99730">
    <property type="protein sequence ID" value="AAP99730"/>
    <property type="gene ID" value="Pro_0686"/>
</dbReference>
<dbReference type="AlphaFoldDB" id="Q7VCQ4"/>
<dbReference type="HOGENOM" id="CLU_3065020_0_0_3"/>
<dbReference type="EMBL" id="AE017126">
    <property type="protein sequence ID" value="AAP99730.1"/>
    <property type="molecule type" value="Genomic_DNA"/>
</dbReference>
<sequence length="54" mass="6219">MTTRQLNKEYANTMLAAAEALGRRETMELYKKARSIKKKLHGEDADRPLINIDN</sequence>
<accession>Q7VCQ4</accession>
<keyword evidence="2" id="KW-1185">Reference proteome</keyword>
<dbReference type="RefSeq" id="WP_011124838.1">
    <property type="nucleotide sequence ID" value="NC_005042.1"/>
</dbReference>
<dbReference type="eggNOG" id="ENOG5030SID">
    <property type="taxonomic scope" value="Bacteria"/>
</dbReference>